<sequence>MTIAGIQVRRLPKGGNSVHSPTYKAADGTWKPAILLPDEVRAPLADTVLAFLVEEGLAVPKRDDIP</sequence>
<protein>
    <submittedName>
        <fullName evidence="1">Uncharacterized protein</fullName>
    </submittedName>
</protein>
<dbReference type="AlphaFoldDB" id="A0A437M299"/>
<comment type="caution">
    <text evidence="1">The sequence shown here is derived from an EMBL/GenBank/DDBJ whole genome shotgun (WGS) entry which is preliminary data.</text>
</comment>
<evidence type="ECO:0000313" key="1">
    <source>
        <dbReference type="EMBL" id="RVT91673.1"/>
    </source>
</evidence>
<dbReference type="OrthoDB" id="7359834at2"/>
<accession>A0A437M299</accession>
<dbReference type="Proteomes" id="UP000282957">
    <property type="component" value="Unassembled WGS sequence"/>
</dbReference>
<gene>
    <name evidence="1" type="ORF">EOD42_22135</name>
</gene>
<organism evidence="1 2">
    <name type="scientific">Rhodovarius crocodyli</name>
    <dbReference type="NCBI Taxonomy" id="1979269"/>
    <lineage>
        <taxon>Bacteria</taxon>
        <taxon>Pseudomonadati</taxon>
        <taxon>Pseudomonadota</taxon>
        <taxon>Alphaproteobacteria</taxon>
        <taxon>Acetobacterales</taxon>
        <taxon>Roseomonadaceae</taxon>
        <taxon>Rhodovarius</taxon>
    </lineage>
</organism>
<proteinExistence type="predicted"/>
<dbReference type="EMBL" id="SACL01000010">
    <property type="protein sequence ID" value="RVT91673.1"/>
    <property type="molecule type" value="Genomic_DNA"/>
</dbReference>
<reference evidence="1 2" key="1">
    <citation type="submission" date="2019-01" db="EMBL/GenBank/DDBJ databases">
        <authorList>
            <person name="Chen W.-M."/>
        </authorList>
    </citation>
    <scope>NUCLEOTIDE SEQUENCE [LARGE SCALE GENOMIC DNA]</scope>
    <source>
        <strain evidence="1 2">CCP-6</strain>
    </source>
</reference>
<name>A0A437M299_9PROT</name>
<evidence type="ECO:0000313" key="2">
    <source>
        <dbReference type="Proteomes" id="UP000282957"/>
    </source>
</evidence>
<keyword evidence="2" id="KW-1185">Reference proteome</keyword>